<sequence length="51" mass="6104">MMIDVGVIIVLILSLWFITITLQKLADRIMEKQEKQYELLKEIKDLLKKEK</sequence>
<proteinExistence type="predicted"/>
<keyword evidence="3" id="KW-1185">Reference proteome</keyword>
<protein>
    <submittedName>
        <fullName evidence="2">Uncharacterized protein</fullName>
    </submittedName>
</protein>
<dbReference type="EMBL" id="BAUW01000003">
    <property type="protein sequence ID" value="GAE43884.1"/>
    <property type="molecule type" value="Genomic_DNA"/>
</dbReference>
<organism evidence="2 3">
    <name type="scientific">Mesobacillus boroniphilus JCM 21738</name>
    <dbReference type="NCBI Taxonomy" id="1294265"/>
    <lineage>
        <taxon>Bacteria</taxon>
        <taxon>Bacillati</taxon>
        <taxon>Bacillota</taxon>
        <taxon>Bacilli</taxon>
        <taxon>Bacillales</taxon>
        <taxon>Bacillaceae</taxon>
        <taxon>Mesobacillus</taxon>
    </lineage>
</organism>
<accession>W4RJX6</accession>
<dbReference type="Proteomes" id="UP000018949">
    <property type="component" value="Unassembled WGS sequence"/>
</dbReference>
<gene>
    <name evidence="2" type="ORF">JCM21738_554</name>
</gene>
<feature type="transmembrane region" description="Helical" evidence="1">
    <location>
        <begin position="6"/>
        <end position="26"/>
    </location>
</feature>
<comment type="caution">
    <text evidence="2">The sequence shown here is derived from an EMBL/GenBank/DDBJ whole genome shotgun (WGS) entry which is preliminary data.</text>
</comment>
<name>W4RJX6_9BACI</name>
<reference evidence="2 3" key="1">
    <citation type="submission" date="2013-12" db="EMBL/GenBank/DDBJ databases">
        <title>NBRP : Genome information of microbial organism related human and environment.</title>
        <authorList>
            <person name="Hattori M."/>
            <person name="Oshima K."/>
            <person name="Inaba H."/>
            <person name="Suda W."/>
            <person name="Sakamoto M."/>
            <person name="Iino T."/>
            <person name="Kitahara M."/>
            <person name="Oshida Y."/>
            <person name="Iida T."/>
            <person name="Kudo T."/>
            <person name="Itoh T."/>
            <person name="Ahmed I."/>
            <person name="Ohkuma M."/>
        </authorList>
    </citation>
    <scope>NUCLEOTIDE SEQUENCE [LARGE SCALE GENOMIC DNA]</scope>
    <source>
        <strain evidence="2 3">JCM 21738</strain>
    </source>
</reference>
<evidence type="ECO:0000313" key="3">
    <source>
        <dbReference type="Proteomes" id="UP000018949"/>
    </source>
</evidence>
<keyword evidence="1" id="KW-0812">Transmembrane</keyword>
<evidence type="ECO:0000313" key="2">
    <source>
        <dbReference type="EMBL" id="GAE43884.1"/>
    </source>
</evidence>
<keyword evidence="1" id="KW-1133">Transmembrane helix</keyword>
<dbReference type="AlphaFoldDB" id="W4RJX6"/>
<keyword evidence="1" id="KW-0472">Membrane</keyword>
<dbReference type="RefSeq" id="WP_023625639.1">
    <property type="nucleotide sequence ID" value="NZ_BAUW01000003.1"/>
</dbReference>
<evidence type="ECO:0000256" key="1">
    <source>
        <dbReference type="SAM" id="Phobius"/>
    </source>
</evidence>